<gene>
    <name evidence="2" type="ORF">TELCIR_17924</name>
</gene>
<dbReference type="OrthoDB" id="5852636at2759"/>
<dbReference type="Proteomes" id="UP000230423">
    <property type="component" value="Unassembled WGS sequence"/>
</dbReference>
<organism evidence="2 3">
    <name type="scientific">Teladorsagia circumcincta</name>
    <name type="common">Brown stomach worm</name>
    <name type="synonym">Ostertagia circumcincta</name>
    <dbReference type="NCBI Taxonomy" id="45464"/>
    <lineage>
        <taxon>Eukaryota</taxon>
        <taxon>Metazoa</taxon>
        <taxon>Ecdysozoa</taxon>
        <taxon>Nematoda</taxon>
        <taxon>Chromadorea</taxon>
        <taxon>Rhabditida</taxon>
        <taxon>Rhabditina</taxon>
        <taxon>Rhabditomorpha</taxon>
        <taxon>Strongyloidea</taxon>
        <taxon>Trichostrongylidae</taxon>
        <taxon>Teladorsagia</taxon>
    </lineage>
</organism>
<accession>A0A2G9TRE9</accession>
<evidence type="ECO:0000313" key="2">
    <source>
        <dbReference type="EMBL" id="PIO60579.1"/>
    </source>
</evidence>
<evidence type="ECO:0000313" key="3">
    <source>
        <dbReference type="Proteomes" id="UP000230423"/>
    </source>
</evidence>
<dbReference type="EMBL" id="KZ355173">
    <property type="protein sequence ID" value="PIO60579.1"/>
    <property type="molecule type" value="Genomic_DNA"/>
</dbReference>
<name>A0A2G9TRE9_TELCI</name>
<evidence type="ECO:0000259" key="1">
    <source>
        <dbReference type="Pfam" id="PF25773"/>
    </source>
</evidence>
<keyword evidence="3" id="KW-1185">Reference proteome</keyword>
<feature type="domain" description="Anaphase-promoting complex subunit 2 TPR repeats" evidence="1">
    <location>
        <begin position="120"/>
        <end position="184"/>
    </location>
</feature>
<protein>
    <recommendedName>
        <fullName evidence="1">Anaphase-promoting complex subunit 2 TPR repeats domain-containing protein</fullName>
    </recommendedName>
</protein>
<dbReference type="InterPro" id="IPR057975">
    <property type="entry name" value="TPR_ANAPC2"/>
</dbReference>
<proteinExistence type="predicted"/>
<sequence length="199" mass="22912">MNVVEANTCRRDPLEQGDFFDHILSKRSGKLEKRRSTANAMRETIAYMIEGRFQLNDLVTAVAHATYVKVGKAYIEHVLERTGGLTIEQMEEIYEVLWTWLSTIPLSDKGDLNTIQDLGRNFLMKAIIDRLTDSIYEMAVVNFPKSYPTLSTLRKCMISVQEYGREKLVNTLIDDVESQLLHIGKFCLFYALQRITCYS</sequence>
<dbReference type="Pfam" id="PF25773">
    <property type="entry name" value="TPR_ANAPC2"/>
    <property type="match status" value="1"/>
</dbReference>
<reference evidence="2 3" key="1">
    <citation type="submission" date="2015-09" db="EMBL/GenBank/DDBJ databases">
        <title>Draft genome of the parasitic nematode Teladorsagia circumcincta isolate WARC Sus (inbred).</title>
        <authorList>
            <person name="Mitreva M."/>
        </authorList>
    </citation>
    <scope>NUCLEOTIDE SEQUENCE [LARGE SCALE GENOMIC DNA]</scope>
    <source>
        <strain evidence="2 3">S</strain>
    </source>
</reference>
<dbReference type="AlphaFoldDB" id="A0A2G9TRE9"/>